<organism evidence="1 2">
    <name type="scientific">Clostridium celatum DSM 1785</name>
    <dbReference type="NCBI Taxonomy" id="545697"/>
    <lineage>
        <taxon>Bacteria</taxon>
        <taxon>Bacillati</taxon>
        <taxon>Bacillota</taxon>
        <taxon>Clostridia</taxon>
        <taxon>Eubacteriales</taxon>
        <taxon>Clostridiaceae</taxon>
        <taxon>Clostridium</taxon>
    </lineage>
</organism>
<accession>L1QH66</accession>
<dbReference type="OrthoDB" id="1907746at2"/>
<name>L1QH66_9CLOT</name>
<dbReference type="Proteomes" id="UP000010420">
    <property type="component" value="Unassembled WGS sequence"/>
</dbReference>
<dbReference type="STRING" id="545697.HMPREF0216_01633"/>
<dbReference type="HOGENOM" id="CLU_1281360_0_0_9"/>
<reference evidence="1 2" key="1">
    <citation type="submission" date="2012-05" db="EMBL/GenBank/DDBJ databases">
        <authorList>
            <person name="Weinstock G."/>
            <person name="Sodergren E."/>
            <person name="Lobos E.A."/>
            <person name="Fulton L."/>
            <person name="Fulton R."/>
            <person name="Courtney L."/>
            <person name="Fronick C."/>
            <person name="O'Laughlin M."/>
            <person name="Godfrey J."/>
            <person name="Wilson R.M."/>
            <person name="Miner T."/>
            <person name="Farmer C."/>
            <person name="Delehaunty K."/>
            <person name="Cordes M."/>
            <person name="Minx P."/>
            <person name="Tomlinson C."/>
            <person name="Chen J."/>
            <person name="Wollam A."/>
            <person name="Pepin K.H."/>
            <person name="Bhonagiri V."/>
            <person name="Zhang X."/>
            <person name="Suruliraj S."/>
            <person name="Warren W."/>
            <person name="Mitreva M."/>
            <person name="Mardis E.R."/>
            <person name="Wilson R.K."/>
        </authorList>
    </citation>
    <scope>NUCLEOTIDE SEQUENCE [LARGE SCALE GENOMIC DNA]</scope>
    <source>
        <strain evidence="1 2">DSM 1785</strain>
    </source>
</reference>
<dbReference type="EMBL" id="AMEZ01000048">
    <property type="protein sequence ID" value="EKY27030.1"/>
    <property type="molecule type" value="Genomic_DNA"/>
</dbReference>
<comment type="caution">
    <text evidence="1">The sequence shown here is derived from an EMBL/GenBank/DDBJ whole genome shotgun (WGS) entry which is preliminary data.</text>
</comment>
<evidence type="ECO:0000313" key="2">
    <source>
        <dbReference type="Proteomes" id="UP000010420"/>
    </source>
</evidence>
<protein>
    <submittedName>
        <fullName evidence="1">Uncharacterized protein</fullName>
    </submittedName>
</protein>
<keyword evidence="2" id="KW-1185">Reference proteome</keyword>
<evidence type="ECO:0000313" key="1">
    <source>
        <dbReference type="EMBL" id="EKY27030.1"/>
    </source>
</evidence>
<sequence length="213" mass="23837">MVIILKRGIIVLALLMLLTGCSNNIKEENNNTVENNVEESQGVNEEKQEKVYSEFEGLGKLYTVNKNIVELEDGTQIYDNWGETPYIYGEYLEVDFAVDLITEYLLGNDGIYANVIESFDGESEDVALISEGEKERLVESTDFLREQMGIEAGGPIYFNLNKVIYNGKVGEDSSGVSIEIRGHISAYQGYYASISTFTVEVYKKNGKLYGIIS</sequence>
<dbReference type="PATRIC" id="fig|545697.3.peg.1608"/>
<dbReference type="eggNOG" id="ENOG5032J9X">
    <property type="taxonomic scope" value="Bacteria"/>
</dbReference>
<proteinExistence type="predicted"/>
<dbReference type="PROSITE" id="PS51257">
    <property type="entry name" value="PROKAR_LIPOPROTEIN"/>
    <property type="match status" value="1"/>
</dbReference>
<gene>
    <name evidence="1" type="ORF">HMPREF0216_01633</name>
</gene>
<dbReference type="AlphaFoldDB" id="L1QH66"/>